<name>A0A315BBH2_9EURY</name>
<accession>A0A315BBH2</accession>
<sequence>MPLVTGFDDRSILSIGHLGIVAGACDSLRIADVIDTTLPKTRHHHLSHSQVIKAMVLNGLGFIEHRLYLFPEFFDDIAVERLLDEGITREHLNDDVLGRTLDTVAAWVKEIVLNCLIDNDEGMKHLITWFLNEVMQEEADLQAGAGRYRITGLKS</sequence>
<reference evidence="2 3" key="1">
    <citation type="submission" date="2018-02" db="EMBL/GenBank/DDBJ databases">
        <title>Subsurface microbial communities from deep shales in Ohio and West Virginia, USA.</title>
        <authorList>
            <person name="Wrighton K."/>
        </authorList>
    </citation>
    <scope>NUCLEOTIDE SEQUENCE [LARGE SCALE GENOMIC DNA]</scope>
    <source>
        <strain evidence="2 3">DSM 10369</strain>
    </source>
</reference>
<dbReference type="PANTHER" id="PTHR34614">
    <property type="match status" value="1"/>
</dbReference>
<dbReference type="Proteomes" id="UP000251060">
    <property type="component" value="Unassembled WGS sequence"/>
</dbReference>
<evidence type="ECO:0000313" key="3">
    <source>
        <dbReference type="Proteomes" id="UP000251060"/>
    </source>
</evidence>
<dbReference type="Pfam" id="PF14104">
    <property type="entry name" value="DUF4277"/>
    <property type="match status" value="1"/>
</dbReference>
<dbReference type="InterPro" id="IPR025457">
    <property type="entry name" value="DUF4277"/>
</dbReference>
<protein>
    <submittedName>
        <fullName evidence="2">Uncharacterized protein DUF4277</fullName>
    </submittedName>
</protein>
<dbReference type="AlphaFoldDB" id="A0A315BBH2"/>
<evidence type="ECO:0000259" key="1">
    <source>
        <dbReference type="Pfam" id="PF14104"/>
    </source>
</evidence>
<dbReference type="PANTHER" id="PTHR34614:SF2">
    <property type="entry name" value="TRANSPOSASE IS4-LIKE DOMAIN-CONTAINING PROTEIN"/>
    <property type="match status" value="1"/>
</dbReference>
<evidence type="ECO:0000313" key="2">
    <source>
        <dbReference type="EMBL" id="PQV43706.1"/>
    </source>
</evidence>
<comment type="caution">
    <text evidence="2">The sequence shown here is derived from an EMBL/GenBank/DDBJ whole genome shotgun (WGS) entry which is preliminary data.</text>
</comment>
<proteinExistence type="predicted"/>
<dbReference type="EMBL" id="PVBU01000001">
    <property type="protein sequence ID" value="PQV43706.1"/>
    <property type="molecule type" value="Genomic_DNA"/>
</dbReference>
<gene>
    <name evidence="2" type="ORF">B0H22_101125</name>
</gene>
<feature type="domain" description="DUF4277" evidence="1">
    <location>
        <begin position="12"/>
        <end position="106"/>
    </location>
</feature>
<organism evidence="2 3">
    <name type="scientific">Methanohalophilus euhalobius</name>
    <dbReference type="NCBI Taxonomy" id="51203"/>
    <lineage>
        <taxon>Archaea</taxon>
        <taxon>Methanobacteriati</taxon>
        <taxon>Methanobacteriota</taxon>
        <taxon>Stenosarchaea group</taxon>
        <taxon>Methanomicrobia</taxon>
        <taxon>Methanosarcinales</taxon>
        <taxon>Methanosarcinaceae</taxon>
        <taxon>Methanohalophilus</taxon>
    </lineage>
</organism>